<comment type="caution">
    <text evidence="2">The sequence shown here is derived from an EMBL/GenBank/DDBJ whole genome shotgun (WGS) entry which is preliminary data.</text>
</comment>
<sequence length="136" mass="15454">MPATGEQLLPRSDITHLHVDQDQLCYPQPSSTHKENMKNRAHARIDHRQNSLLPLPSPPQQVVTVVYDSQLSYDRCMPLMHENTINDFRKPLSPLSLMEPLVATTPDQVKEQDASNPHKLLMTPPLLSPPIPQRKL</sequence>
<dbReference type="Proteomes" id="UP001428341">
    <property type="component" value="Unassembled WGS sequence"/>
</dbReference>
<organism evidence="2 3">
    <name type="scientific">Citrus x changshan-huyou</name>
    <dbReference type="NCBI Taxonomy" id="2935761"/>
    <lineage>
        <taxon>Eukaryota</taxon>
        <taxon>Viridiplantae</taxon>
        <taxon>Streptophyta</taxon>
        <taxon>Embryophyta</taxon>
        <taxon>Tracheophyta</taxon>
        <taxon>Spermatophyta</taxon>
        <taxon>Magnoliopsida</taxon>
        <taxon>eudicotyledons</taxon>
        <taxon>Gunneridae</taxon>
        <taxon>Pentapetalae</taxon>
        <taxon>rosids</taxon>
        <taxon>malvids</taxon>
        <taxon>Sapindales</taxon>
        <taxon>Rutaceae</taxon>
        <taxon>Aurantioideae</taxon>
        <taxon>Citrus</taxon>
    </lineage>
</organism>
<proteinExistence type="predicted"/>
<evidence type="ECO:0000256" key="1">
    <source>
        <dbReference type="SAM" id="MobiDB-lite"/>
    </source>
</evidence>
<dbReference type="EMBL" id="JBCGBO010000006">
    <property type="protein sequence ID" value="KAK9192918.1"/>
    <property type="molecule type" value="Genomic_DNA"/>
</dbReference>
<feature type="region of interest" description="Disordered" evidence="1">
    <location>
        <begin position="104"/>
        <end position="136"/>
    </location>
</feature>
<keyword evidence="3" id="KW-1185">Reference proteome</keyword>
<accession>A0AAP0LYW4</accession>
<gene>
    <name evidence="2" type="ORF">WN944_003613</name>
</gene>
<evidence type="ECO:0000313" key="3">
    <source>
        <dbReference type="Proteomes" id="UP001428341"/>
    </source>
</evidence>
<evidence type="ECO:0000313" key="2">
    <source>
        <dbReference type="EMBL" id="KAK9192918.1"/>
    </source>
</evidence>
<reference evidence="2 3" key="1">
    <citation type="submission" date="2024-05" db="EMBL/GenBank/DDBJ databases">
        <title>Haplotype-resolved chromosome-level genome assembly of Huyou (Citrus changshanensis).</title>
        <authorList>
            <person name="Miao C."/>
            <person name="Chen W."/>
            <person name="Wu Y."/>
            <person name="Wang L."/>
            <person name="Zhao S."/>
            <person name="Grierson D."/>
            <person name="Xu C."/>
            <person name="Chen K."/>
        </authorList>
    </citation>
    <scope>NUCLEOTIDE SEQUENCE [LARGE SCALE GENOMIC DNA]</scope>
    <source>
        <strain evidence="2">01-14</strain>
        <tissue evidence="2">Leaf</tissue>
    </source>
</reference>
<protein>
    <submittedName>
        <fullName evidence="2">Uncharacterized protein</fullName>
    </submittedName>
</protein>
<feature type="compositionally biased region" description="Pro residues" evidence="1">
    <location>
        <begin position="126"/>
        <end position="136"/>
    </location>
</feature>
<dbReference type="AlphaFoldDB" id="A0AAP0LYW4"/>
<name>A0AAP0LYW4_9ROSI</name>